<dbReference type="AlphaFoldDB" id="A0A5C4MAT3"/>
<keyword evidence="8" id="KW-1185">Reference proteome</keyword>
<feature type="transmembrane region" description="Helical" evidence="6">
    <location>
        <begin position="295"/>
        <end position="320"/>
    </location>
</feature>
<feature type="transmembrane region" description="Helical" evidence="6">
    <location>
        <begin position="185"/>
        <end position="204"/>
    </location>
</feature>
<evidence type="ECO:0000313" key="7">
    <source>
        <dbReference type="EMBL" id="TNC28610.1"/>
    </source>
</evidence>
<feature type="transmembrane region" description="Helical" evidence="6">
    <location>
        <begin position="101"/>
        <end position="123"/>
    </location>
</feature>
<gene>
    <name evidence="7" type="ORF">FG385_04940</name>
</gene>
<comment type="caution">
    <text evidence="7">The sequence shown here is derived from an EMBL/GenBank/DDBJ whole genome shotgun (WGS) entry which is preliminary data.</text>
</comment>
<keyword evidence="4 6" id="KW-1133">Transmembrane helix</keyword>
<organism evidence="7 8">
    <name type="scientific">Amycolatopsis alkalitolerans</name>
    <dbReference type="NCBI Taxonomy" id="2547244"/>
    <lineage>
        <taxon>Bacteria</taxon>
        <taxon>Bacillati</taxon>
        <taxon>Actinomycetota</taxon>
        <taxon>Actinomycetes</taxon>
        <taxon>Pseudonocardiales</taxon>
        <taxon>Pseudonocardiaceae</taxon>
        <taxon>Amycolatopsis</taxon>
    </lineage>
</organism>
<name>A0A5C4MAT3_9PSEU</name>
<evidence type="ECO:0000256" key="1">
    <source>
        <dbReference type="ARBA" id="ARBA00004651"/>
    </source>
</evidence>
<feature type="transmembrane region" description="Helical" evidence="6">
    <location>
        <begin position="129"/>
        <end position="149"/>
    </location>
</feature>
<evidence type="ECO:0000256" key="6">
    <source>
        <dbReference type="SAM" id="Phobius"/>
    </source>
</evidence>
<dbReference type="RefSeq" id="WP_139095386.1">
    <property type="nucleotide sequence ID" value="NZ_VDFW01000003.1"/>
</dbReference>
<evidence type="ECO:0000256" key="3">
    <source>
        <dbReference type="ARBA" id="ARBA00022692"/>
    </source>
</evidence>
<dbReference type="EMBL" id="VDFW01000003">
    <property type="protein sequence ID" value="TNC28610.1"/>
    <property type="molecule type" value="Genomic_DNA"/>
</dbReference>
<dbReference type="CDD" id="cd13126">
    <property type="entry name" value="MATE_like_11"/>
    <property type="match status" value="1"/>
</dbReference>
<feature type="transmembrane region" description="Helical" evidence="6">
    <location>
        <begin position="47"/>
        <end position="70"/>
    </location>
</feature>
<dbReference type="PANTHER" id="PTHR30250">
    <property type="entry name" value="PST FAMILY PREDICTED COLANIC ACID TRANSPORTER"/>
    <property type="match status" value="1"/>
</dbReference>
<dbReference type="InterPro" id="IPR050833">
    <property type="entry name" value="Poly_Biosynth_Transport"/>
</dbReference>
<reference evidence="7 8" key="1">
    <citation type="submission" date="2019-06" db="EMBL/GenBank/DDBJ databases">
        <title>Amycolatopsis alkalitolerans sp. nov., isolated from Gastrodia elata Blume.</title>
        <authorList>
            <person name="Narsing Rao M.P."/>
            <person name="Li W.J."/>
        </authorList>
    </citation>
    <scope>NUCLEOTIDE SEQUENCE [LARGE SCALE GENOMIC DNA]</scope>
    <source>
        <strain evidence="7 8">SYSUP0005</strain>
    </source>
</reference>
<evidence type="ECO:0000256" key="5">
    <source>
        <dbReference type="ARBA" id="ARBA00023136"/>
    </source>
</evidence>
<dbReference type="GO" id="GO:0005886">
    <property type="term" value="C:plasma membrane"/>
    <property type="evidence" value="ECO:0007669"/>
    <property type="project" value="UniProtKB-SubCell"/>
</dbReference>
<keyword evidence="5 6" id="KW-0472">Membrane</keyword>
<protein>
    <recommendedName>
        <fullName evidence="9">Lipopolysaccharide biosynthesis protein</fullName>
    </recommendedName>
</protein>
<sequence length="433" mass="44469">MSTAIEGRSRGGKHRRRSALRAMAGRLTWGLGDQAVSSLTNFAVGLYVARSLGAAAFGVFSLAWVTYGLVINISRGLGTDPLMVRFSGVATDLWRGATARAAGTALAVGLATGVVSVLAGIAIGGQVGLAFVGLGLVLPFLMVQDAWRFAFFAAGQGHKAFLNDVVWGVALAPAMLLAAKNGSVLGFVLGWGLSGGVAAIFGCFQAGILPRPSGVAGWLRDHRDLGMRYLVENVSLSGASQLRAYGLGGIAGLAAVGTVRGAELLEGPFQAVLMGLSLVTVAEAARVLRRSPRRLPLFCLVLGTGQALAALCWGLALLFALPEVVGVHLLGSVWPMAKALILPATVSVMGASFSTGAASGLRALGLARRSVRVQVSASVLYLTGGLVGAVFGGALGSAWGVAIATTTSSAIWWAQLRAGMREHTLSTDEMRTS</sequence>
<keyword evidence="2" id="KW-1003">Cell membrane</keyword>
<keyword evidence="3 6" id="KW-0812">Transmembrane</keyword>
<dbReference type="OrthoDB" id="3701119at2"/>
<evidence type="ECO:0008006" key="9">
    <source>
        <dbReference type="Google" id="ProtNLM"/>
    </source>
</evidence>
<comment type="subcellular location">
    <subcellularLocation>
        <location evidence="1">Cell membrane</location>
        <topology evidence="1">Multi-pass membrane protein</topology>
    </subcellularLocation>
</comment>
<evidence type="ECO:0000256" key="4">
    <source>
        <dbReference type="ARBA" id="ARBA00022989"/>
    </source>
</evidence>
<proteinExistence type="predicted"/>
<accession>A0A5C4MAT3</accession>
<feature type="transmembrane region" description="Helical" evidence="6">
    <location>
        <begin position="340"/>
        <end position="361"/>
    </location>
</feature>
<evidence type="ECO:0000313" key="8">
    <source>
        <dbReference type="Proteomes" id="UP000305546"/>
    </source>
</evidence>
<dbReference type="Proteomes" id="UP000305546">
    <property type="component" value="Unassembled WGS sequence"/>
</dbReference>
<dbReference type="PANTHER" id="PTHR30250:SF26">
    <property type="entry name" value="PSMA PROTEIN"/>
    <property type="match status" value="1"/>
</dbReference>
<evidence type="ECO:0000256" key="2">
    <source>
        <dbReference type="ARBA" id="ARBA00022475"/>
    </source>
</evidence>